<name>A0A9P6NPL6_9BASI</name>
<evidence type="ECO:0000313" key="3">
    <source>
        <dbReference type="EMBL" id="KAG0149729.1"/>
    </source>
</evidence>
<proteinExistence type="predicted"/>
<keyword evidence="2" id="KW-0472">Membrane</keyword>
<keyword evidence="2" id="KW-1133">Transmembrane helix</keyword>
<dbReference type="AlphaFoldDB" id="A0A9P6NPL6"/>
<accession>A0A9P6NPL6</accession>
<gene>
    <name evidence="3" type="ORF">CROQUDRAFT_59013</name>
</gene>
<dbReference type="OrthoDB" id="2588793at2759"/>
<feature type="compositionally biased region" description="Polar residues" evidence="1">
    <location>
        <begin position="80"/>
        <end position="93"/>
    </location>
</feature>
<feature type="region of interest" description="Disordered" evidence="1">
    <location>
        <begin position="75"/>
        <end position="97"/>
    </location>
</feature>
<reference evidence="3" key="1">
    <citation type="submission" date="2013-11" db="EMBL/GenBank/DDBJ databases">
        <title>Genome sequence of the fusiform rust pathogen reveals effectors for host alternation and coevolution with pine.</title>
        <authorList>
            <consortium name="DOE Joint Genome Institute"/>
            <person name="Smith K."/>
            <person name="Pendleton A."/>
            <person name="Kubisiak T."/>
            <person name="Anderson C."/>
            <person name="Salamov A."/>
            <person name="Aerts A."/>
            <person name="Riley R."/>
            <person name="Clum A."/>
            <person name="Lindquist E."/>
            <person name="Ence D."/>
            <person name="Campbell M."/>
            <person name="Kronenberg Z."/>
            <person name="Feau N."/>
            <person name="Dhillon B."/>
            <person name="Hamelin R."/>
            <person name="Burleigh J."/>
            <person name="Smith J."/>
            <person name="Yandell M."/>
            <person name="Nelson C."/>
            <person name="Grigoriev I."/>
            <person name="Davis J."/>
        </authorList>
    </citation>
    <scope>NUCLEOTIDE SEQUENCE</scope>
    <source>
        <strain evidence="3">G11</strain>
    </source>
</reference>
<dbReference type="EMBL" id="MU167225">
    <property type="protein sequence ID" value="KAG0149729.1"/>
    <property type="molecule type" value="Genomic_DNA"/>
</dbReference>
<organism evidence="3 4">
    <name type="scientific">Cronartium quercuum f. sp. fusiforme G11</name>
    <dbReference type="NCBI Taxonomy" id="708437"/>
    <lineage>
        <taxon>Eukaryota</taxon>
        <taxon>Fungi</taxon>
        <taxon>Dikarya</taxon>
        <taxon>Basidiomycota</taxon>
        <taxon>Pucciniomycotina</taxon>
        <taxon>Pucciniomycetes</taxon>
        <taxon>Pucciniales</taxon>
        <taxon>Coleosporiaceae</taxon>
        <taxon>Cronartium</taxon>
    </lineage>
</organism>
<keyword evidence="4" id="KW-1185">Reference proteome</keyword>
<dbReference type="Proteomes" id="UP000886653">
    <property type="component" value="Unassembled WGS sequence"/>
</dbReference>
<evidence type="ECO:0000256" key="2">
    <source>
        <dbReference type="SAM" id="Phobius"/>
    </source>
</evidence>
<evidence type="ECO:0000313" key="4">
    <source>
        <dbReference type="Proteomes" id="UP000886653"/>
    </source>
</evidence>
<evidence type="ECO:0000256" key="1">
    <source>
        <dbReference type="SAM" id="MobiDB-lite"/>
    </source>
</evidence>
<comment type="caution">
    <text evidence="3">The sequence shown here is derived from an EMBL/GenBank/DDBJ whole genome shotgun (WGS) entry which is preliminary data.</text>
</comment>
<keyword evidence="2" id="KW-0812">Transmembrane</keyword>
<sequence length="490" mass="56187">MGGRRQDPSGATYVQITSESDEVTESQIPVAKNGLTNSLVCFCQRAIWILAGSTLVGFALCTLWWDPISLKGAQEDRPTSQRTVSQPGPTMASSIPERCNPFNQRGYLHYNQTDYGDNTWRPYRKDCPPSNLFAQLKEDLLVNPNLVEDGPFKWLENRTVVLIGDSIDRWHLFDFCTMLSEAPGSTEDSQIFLPNPPAETFFIGADSPLSPPPWHFHPDDPLEPPEDWPAHEHELFRKRAPIWEAGKINANTTRPRVCRIPKYGFTAVNLFTWGLDPKEGGRLYANSSGYYPPAEYTSRVENVLVPLLTNLAEHFDSPNIVQPDLIEMSSGFWDLRQWSEEDFKAIGREPDSWSPLAFTDLDEKRLDWWTSRMMRAVKMVSNTFPEVDTPILWRSLHHTKRHFWVAFSRVFQIDELARYNLEVLKKEDPVLKERLRIDETGALMLGQEHHFRDVLHVAALPGAVLWADVILWELRRAVEKRGCRHYNAAS</sequence>
<protein>
    <submittedName>
        <fullName evidence="3">Uncharacterized protein</fullName>
    </submittedName>
</protein>
<feature type="transmembrane region" description="Helical" evidence="2">
    <location>
        <begin position="46"/>
        <end position="65"/>
    </location>
</feature>